<protein>
    <submittedName>
        <fullName evidence="1">Uncharacterized protein</fullName>
    </submittedName>
</protein>
<accession>X6M0X9</accession>
<dbReference type="AlphaFoldDB" id="X6M0X9"/>
<organism evidence="1 2">
    <name type="scientific">Reticulomyxa filosa</name>
    <dbReference type="NCBI Taxonomy" id="46433"/>
    <lineage>
        <taxon>Eukaryota</taxon>
        <taxon>Sar</taxon>
        <taxon>Rhizaria</taxon>
        <taxon>Retaria</taxon>
        <taxon>Foraminifera</taxon>
        <taxon>Monothalamids</taxon>
        <taxon>Reticulomyxidae</taxon>
        <taxon>Reticulomyxa</taxon>
    </lineage>
</organism>
<dbReference type="Proteomes" id="UP000023152">
    <property type="component" value="Unassembled WGS sequence"/>
</dbReference>
<comment type="caution">
    <text evidence="1">The sequence shown here is derived from an EMBL/GenBank/DDBJ whole genome shotgun (WGS) entry which is preliminary data.</text>
</comment>
<reference evidence="1 2" key="1">
    <citation type="journal article" date="2013" name="Curr. Biol.">
        <title>The Genome of the Foraminiferan Reticulomyxa filosa.</title>
        <authorList>
            <person name="Glockner G."/>
            <person name="Hulsmann N."/>
            <person name="Schleicher M."/>
            <person name="Noegel A.A."/>
            <person name="Eichinger L."/>
            <person name="Gallinger C."/>
            <person name="Pawlowski J."/>
            <person name="Sierra R."/>
            <person name="Euteneuer U."/>
            <person name="Pillet L."/>
            <person name="Moustafa A."/>
            <person name="Platzer M."/>
            <person name="Groth M."/>
            <person name="Szafranski K."/>
            <person name="Schliwa M."/>
        </authorList>
    </citation>
    <scope>NUCLEOTIDE SEQUENCE [LARGE SCALE GENOMIC DNA]</scope>
</reference>
<evidence type="ECO:0000313" key="1">
    <source>
        <dbReference type="EMBL" id="ETO07067.1"/>
    </source>
</evidence>
<evidence type="ECO:0000313" key="2">
    <source>
        <dbReference type="Proteomes" id="UP000023152"/>
    </source>
</evidence>
<sequence>MIPKRCWNWTSIDWNGLIAHLLQIIGNEKMTNIEVLTETIKLLDAIVTKQKDNTCLSNLIDWKFVNSYMFSKHGTKTIVCTVFFVECFSCFIVAMETIRFYQQSISILKAPKTDLLICELIKRYYHRFVSQGNGCLQKRDNMAITLIKLNEQDATSKLTEQSPSMQNDSNEQDCPKQHNQKLPIFQYT</sequence>
<keyword evidence="2" id="KW-1185">Reference proteome</keyword>
<proteinExistence type="predicted"/>
<gene>
    <name evidence="1" type="ORF">RFI_30325</name>
</gene>
<dbReference type="EMBL" id="ASPP01026539">
    <property type="protein sequence ID" value="ETO07067.1"/>
    <property type="molecule type" value="Genomic_DNA"/>
</dbReference>
<name>X6M0X9_RETFI</name>